<dbReference type="NCBIfam" id="NF007807">
    <property type="entry name" value="PRK10514.1"/>
    <property type="match status" value="1"/>
</dbReference>
<comment type="caution">
    <text evidence="4">The sequence shown here is derived from an EMBL/GenBank/DDBJ whole genome shotgun (WGS) entry which is preliminary data.</text>
</comment>
<dbReference type="Proteomes" id="UP000266482">
    <property type="component" value="Unassembled WGS sequence"/>
</dbReference>
<dbReference type="PANTHER" id="PTHR43800:SF1">
    <property type="entry name" value="PEPTIDYL-LYSINE N-ACETYLTRANSFERASE YJAB"/>
    <property type="match status" value="1"/>
</dbReference>
<evidence type="ECO:0000256" key="1">
    <source>
        <dbReference type="ARBA" id="ARBA00022679"/>
    </source>
</evidence>
<sequence length="158" mass="17919">MITKIVPYHAHDHDKLVDIWHRAVVQTHSFLTEADIAFYYEMVRNGALQEVEIWVELNEDQEPVGFIGIDGSKIEMLFVDPNYHGRGVGRRLIKQVETLKGGNIRVDVNEQNTGACGFYERLGFVQIGRSELDSSGRPFPLLHLELKKSGNTDIGKRA</sequence>
<dbReference type="PROSITE" id="PS51186">
    <property type="entry name" value="GNAT"/>
    <property type="match status" value="1"/>
</dbReference>
<evidence type="ECO:0000259" key="3">
    <source>
        <dbReference type="PROSITE" id="PS51186"/>
    </source>
</evidence>
<proteinExistence type="predicted"/>
<dbReference type="SUPFAM" id="SSF55729">
    <property type="entry name" value="Acyl-CoA N-acyltransferases (Nat)"/>
    <property type="match status" value="1"/>
</dbReference>
<dbReference type="AlphaFoldDB" id="A0A3A1UPN1"/>
<dbReference type="OrthoDB" id="9789605at2"/>
<dbReference type="PANTHER" id="PTHR43800">
    <property type="entry name" value="PEPTIDYL-LYSINE N-ACETYLTRANSFERASE YJAB"/>
    <property type="match status" value="1"/>
</dbReference>
<dbReference type="Pfam" id="PF13673">
    <property type="entry name" value="Acetyltransf_10"/>
    <property type="match status" value="1"/>
</dbReference>
<dbReference type="RefSeq" id="WP_119601953.1">
    <property type="nucleotide sequence ID" value="NZ_QXQA01000015.1"/>
</dbReference>
<name>A0A3A1UPN1_9BACL</name>
<organism evidence="4 5">
    <name type="scientific">Paenibacillus nanensis</name>
    <dbReference type="NCBI Taxonomy" id="393251"/>
    <lineage>
        <taxon>Bacteria</taxon>
        <taxon>Bacillati</taxon>
        <taxon>Bacillota</taxon>
        <taxon>Bacilli</taxon>
        <taxon>Bacillales</taxon>
        <taxon>Paenibacillaceae</taxon>
        <taxon>Paenibacillus</taxon>
    </lineage>
</organism>
<dbReference type="InterPro" id="IPR016181">
    <property type="entry name" value="Acyl_CoA_acyltransferase"/>
</dbReference>
<protein>
    <submittedName>
        <fullName evidence="4">Acetyltransferase</fullName>
    </submittedName>
</protein>
<keyword evidence="1 4" id="KW-0808">Transferase</keyword>
<keyword evidence="5" id="KW-1185">Reference proteome</keyword>
<accession>A0A3A1UPN1</accession>
<dbReference type="InterPro" id="IPR000182">
    <property type="entry name" value="GNAT_dom"/>
</dbReference>
<feature type="domain" description="N-acetyltransferase" evidence="3">
    <location>
        <begin position="3"/>
        <end position="151"/>
    </location>
</feature>
<evidence type="ECO:0000313" key="4">
    <source>
        <dbReference type="EMBL" id="RIX50205.1"/>
    </source>
</evidence>
<evidence type="ECO:0000256" key="2">
    <source>
        <dbReference type="ARBA" id="ARBA00023315"/>
    </source>
</evidence>
<dbReference type="EMBL" id="QXQA01000015">
    <property type="protein sequence ID" value="RIX50205.1"/>
    <property type="molecule type" value="Genomic_DNA"/>
</dbReference>
<keyword evidence="2" id="KW-0012">Acyltransferase</keyword>
<gene>
    <name evidence="4" type="ORF">D3P08_20340</name>
</gene>
<evidence type="ECO:0000313" key="5">
    <source>
        <dbReference type="Proteomes" id="UP000266482"/>
    </source>
</evidence>
<dbReference type="Gene3D" id="3.40.630.30">
    <property type="match status" value="1"/>
</dbReference>
<dbReference type="GO" id="GO:0016747">
    <property type="term" value="F:acyltransferase activity, transferring groups other than amino-acyl groups"/>
    <property type="evidence" value="ECO:0007669"/>
    <property type="project" value="InterPro"/>
</dbReference>
<reference evidence="4 5" key="1">
    <citation type="submission" date="2018-09" db="EMBL/GenBank/DDBJ databases">
        <title>Paenibacillus aracenensis nov. sp. isolated from a cave in southern Spain.</title>
        <authorList>
            <person name="Jurado V."/>
            <person name="Gutierrez-Patricio S."/>
            <person name="Gonzalez-Pimentel J.L."/>
            <person name="Miller A.Z."/>
            <person name="Laiz L."/>
            <person name="Saiz-Jimenez C."/>
        </authorList>
    </citation>
    <scope>NUCLEOTIDE SEQUENCE [LARGE SCALE GENOMIC DNA]</scope>
    <source>
        <strain evidence="4 5">DSM 22867</strain>
    </source>
</reference>
<dbReference type="CDD" id="cd04301">
    <property type="entry name" value="NAT_SF"/>
    <property type="match status" value="1"/>
</dbReference>